<evidence type="ECO:0000256" key="3">
    <source>
        <dbReference type="ARBA" id="ARBA00007222"/>
    </source>
</evidence>
<evidence type="ECO:0000256" key="6">
    <source>
        <dbReference type="ARBA" id="ARBA00022692"/>
    </source>
</evidence>
<evidence type="ECO:0000313" key="14">
    <source>
        <dbReference type="EMBL" id="GAA4699295.1"/>
    </source>
</evidence>
<evidence type="ECO:0000256" key="2">
    <source>
        <dbReference type="ARBA" id="ARBA00004922"/>
    </source>
</evidence>
<protein>
    <recommendedName>
        <fullName evidence="9 10">Polyprenol-phosphate-mannose--protein mannosyltransferase</fullName>
        <ecNumber evidence="10">2.4.1.-</ecNumber>
    </recommendedName>
</protein>
<evidence type="ECO:0000256" key="11">
    <source>
        <dbReference type="SAM" id="MobiDB-lite"/>
    </source>
</evidence>
<evidence type="ECO:0000256" key="8">
    <source>
        <dbReference type="ARBA" id="ARBA00023136"/>
    </source>
</evidence>
<keyword evidence="6 10" id="KW-0812">Transmembrane</keyword>
<evidence type="ECO:0000256" key="1">
    <source>
        <dbReference type="ARBA" id="ARBA00004127"/>
    </source>
</evidence>
<evidence type="ECO:0000256" key="5">
    <source>
        <dbReference type="ARBA" id="ARBA00022679"/>
    </source>
</evidence>
<dbReference type="Pfam" id="PF16192">
    <property type="entry name" value="PMT_4TMC"/>
    <property type="match status" value="1"/>
</dbReference>
<reference evidence="15" key="1">
    <citation type="journal article" date="2019" name="Int. J. Syst. Evol. Microbiol.">
        <title>The Global Catalogue of Microorganisms (GCM) 10K type strain sequencing project: providing services to taxonomists for standard genome sequencing and annotation.</title>
        <authorList>
            <consortium name="The Broad Institute Genomics Platform"/>
            <consortium name="The Broad Institute Genome Sequencing Center for Infectious Disease"/>
            <person name="Wu L."/>
            <person name="Ma J."/>
        </authorList>
    </citation>
    <scope>NUCLEOTIDE SEQUENCE [LARGE SCALE GENOMIC DNA]</scope>
    <source>
        <strain evidence="15">JCM 18531</strain>
    </source>
</reference>
<feature type="transmembrane region" description="Helical" evidence="10">
    <location>
        <begin position="166"/>
        <end position="185"/>
    </location>
</feature>
<name>A0ABP8X1W1_9ACTN</name>
<feature type="transmembrane region" description="Helical" evidence="10">
    <location>
        <begin position="191"/>
        <end position="209"/>
    </location>
</feature>
<gene>
    <name evidence="14" type="ORF">GCM10023349_14430</name>
</gene>
<comment type="pathway">
    <text evidence="2 10">Protein modification; protein glycosylation.</text>
</comment>
<dbReference type="InterPro" id="IPR032421">
    <property type="entry name" value="PMT_4TMC"/>
</dbReference>
<feature type="transmembrane region" description="Helical" evidence="10">
    <location>
        <begin position="469"/>
        <end position="486"/>
    </location>
</feature>
<feature type="transmembrane region" description="Helical" evidence="10">
    <location>
        <begin position="492"/>
        <end position="515"/>
    </location>
</feature>
<evidence type="ECO:0000259" key="12">
    <source>
        <dbReference type="Pfam" id="PF02366"/>
    </source>
</evidence>
<dbReference type="PANTHER" id="PTHR10050:SF46">
    <property type="entry name" value="PROTEIN O-MANNOSYL-TRANSFERASE 2"/>
    <property type="match status" value="1"/>
</dbReference>
<comment type="function">
    <text evidence="10">Protein O-mannosyltransferase that catalyzes the transfer of a single mannose residue from a polyprenol phospho-mannosyl lipidic donor to the hydroxyl group of selected serine and threonine residues in acceptor proteins.</text>
</comment>
<feature type="transmembrane region" description="Helical" evidence="10">
    <location>
        <begin position="138"/>
        <end position="159"/>
    </location>
</feature>
<evidence type="ECO:0000259" key="13">
    <source>
        <dbReference type="Pfam" id="PF16192"/>
    </source>
</evidence>
<proteinExistence type="inferred from homology"/>
<feature type="domain" description="Protein O-mannosyl-transferase C-terminal four TM" evidence="13">
    <location>
        <begin position="373"/>
        <end position="569"/>
    </location>
</feature>
<comment type="similarity">
    <text evidence="3 10">Belongs to the glycosyltransferase 39 family.</text>
</comment>
<feature type="transmembrane region" description="Helical" evidence="10">
    <location>
        <begin position="298"/>
        <end position="319"/>
    </location>
</feature>
<dbReference type="PANTHER" id="PTHR10050">
    <property type="entry name" value="DOLICHYL-PHOSPHATE-MANNOSE--PROTEIN MANNOSYLTRANSFERASE"/>
    <property type="match status" value="1"/>
</dbReference>
<feature type="region of interest" description="Disordered" evidence="11">
    <location>
        <begin position="1"/>
        <end position="20"/>
    </location>
</feature>
<organism evidence="14 15">
    <name type="scientific">Nocardioides conyzicola</name>
    <dbReference type="NCBI Taxonomy" id="1651781"/>
    <lineage>
        <taxon>Bacteria</taxon>
        <taxon>Bacillati</taxon>
        <taxon>Actinomycetota</taxon>
        <taxon>Actinomycetes</taxon>
        <taxon>Propionibacteriales</taxon>
        <taxon>Nocardioidaceae</taxon>
        <taxon>Nocardioides</taxon>
    </lineage>
</organism>
<feature type="transmembrane region" description="Helical" evidence="10">
    <location>
        <begin position="236"/>
        <end position="253"/>
    </location>
</feature>
<feature type="transmembrane region" description="Helical" evidence="10">
    <location>
        <begin position="259"/>
        <end position="277"/>
    </location>
</feature>
<dbReference type="Pfam" id="PF02366">
    <property type="entry name" value="PMT"/>
    <property type="match status" value="1"/>
</dbReference>
<dbReference type="EMBL" id="BAABKM010000002">
    <property type="protein sequence ID" value="GAA4699295.1"/>
    <property type="molecule type" value="Genomic_DNA"/>
</dbReference>
<keyword evidence="7 10" id="KW-1133">Transmembrane helix</keyword>
<keyword evidence="15" id="KW-1185">Reference proteome</keyword>
<keyword evidence="10" id="KW-1003">Cell membrane</keyword>
<keyword evidence="4 10" id="KW-0328">Glycosyltransferase</keyword>
<feature type="transmembrane region" description="Helical" evidence="10">
    <location>
        <begin position="42"/>
        <end position="61"/>
    </location>
</feature>
<dbReference type="RefSeq" id="WP_345520569.1">
    <property type="nucleotide sequence ID" value="NZ_BAABKM010000002.1"/>
</dbReference>
<evidence type="ECO:0000256" key="9">
    <source>
        <dbReference type="ARBA" id="ARBA00093617"/>
    </source>
</evidence>
<feature type="transmembrane region" description="Helical" evidence="10">
    <location>
        <begin position="445"/>
        <end position="462"/>
    </location>
</feature>
<dbReference type="EC" id="2.4.1.-" evidence="10"/>
<dbReference type="InterPro" id="IPR003342">
    <property type="entry name" value="ArnT-like_N"/>
</dbReference>
<keyword evidence="5 10" id="KW-0808">Transferase</keyword>
<keyword evidence="8 10" id="KW-0472">Membrane</keyword>
<evidence type="ECO:0000256" key="7">
    <source>
        <dbReference type="ARBA" id="ARBA00022989"/>
    </source>
</evidence>
<sequence>MTTAAPPEPPQERVGLSTNAAGRAVPSAWERARSRMRAEDPFVGWAGSISVALLALFLRLWHLGQPRVFEFDETYYAKDGWSLLHYGYARDYVTKANEHILAGQTTGQWKDTPEMAVHPDVGKWLIALGEKAFGMDPFGWRVSAAVVGALMVLVMCRLARRLTGSTLLGCIAGLLLCFDGLHFVLSRLALLDIFVAFFILCGVHCIVADRDWHRARMARLVPEQLDGRAWGPVRGLLFRPWLVAAGVAWGLACGTKWEAVYPMAAFGLLAWVWSAGARRSFGVRWSVPKSVLADGIPAFVQIVLVGLVVYVASWTGWLVNAHQYEENLSSTQYTRFVAEGKTCDDPAKLNDDRWPTAGEPDAHGLGEVTQSLRSLWYYHHDVYEFHTHFLNCSSHTYASKPSGWLLLNRPVGVAADTDIQPGTQGCDAPAGSTCLRQVLLLGSPTIWWAGCLALLLALVTWIGARDWRYGVVVVGAASTWLPWLQYDDRPIFSFYAVITLPFMVLAITMAIGRILGRSTAPSPRRTAGVVVVGAYLVLVLLNFAWFWPIWTNQLLTHSEWLDRIWFSRWI</sequence>
<comment type="subcellular location">
    <subcellularLocation>
        <location evidence="10">Cell membrane</location>
    </subcellularLocation>
    <subcellularLocation>
        <location evidence="1">Endomembrane system</location>
        <topology evidence="1">Multi-pass membrane protein</topology>
    </subcellularLocation>
</comment>
<dbReference type="InterPro" id="IPR027005">
    <property type="entry name" value="PMT-like"/>
</dbReference>
<evidence type="ECO:0000256" key="10">
    <source>
        <dbReference type="RuleBase" id="RU367007"/>
    </source>
</evidence>
<evidence type="ECO:0000313" key="15">
    <source>
        <dbReference type="Proteomes" id="UP001499974"/>
    </source>
</evidence>
<evidence type="ECO:0000256" key="4">
    <source>
        <dbReference type="ARBA" id="ARBA00022676"/>
    </source>
</evidence>
<feature type="domain" description="ArnT-like N-terminal" evidence="12">
    <location>
        <begin position="50"/>
        <end position="273"/>
    </location>
</feature>
<dbReference type="Proteomes" id="UP001499974">
    <property type="component" value="Unassembled WGS sequence"/>
</dbReference>
<accession>A0ABP8X1W1</accession>
<feature type="transmembrane region" description="Helical" evidence="10">
    <location>
        <begin position="527"/>
        <end position="550"/>
    </location>
</feature>
<comment type="caution">
    <text evidence="14">The sequence shown here is derived from an EMBL/GenBank/DDBJ whole genome shotgun (WGS) entry which is preliminary data.</text>
</comment>